<sequence>MENKKSKKVYIGLSADLIHKGHLNIIAAGGKLGKVIIGLLTDEAIASYKRLPLIA</sequence>
<dbReference type="InterPro" id="IPR050385">
    <property type="entry name" value="Archaeal_FAD_synthase"/>
</dbReference>
<dbReference type="EMBL" id="UINC01020398">
    <property type="protein sequence ID" value="SVA85687.1"/>
    <property type="molecule type" value="Genomic_DNA"/>
</dbReference>
<feature type="non-terminal residue" evidence="3">
    <location>
        <position position="55"/>
    </location>
</feature>
<dbReference type="AlphaFoldDB" id="A0A381ZA82"/>
<name>A0A381ZA82_9ZZZZ</name>
<proteinExistence type="predicted"/>
<keyword evidence="2" id="KW-0548">Nucleotidyltransferase</keyword>
<dbReference type="SUPFAM" id="SSF52374">
    <property type="entry name" value="Nucleotidylyl transferase"/>
    <property type="match status" value="1"/>
</dbReference>
<keyword evidence="1" id="KW-0808">Transferase</keyword>
<dbReference type="PANTHER" id="PTHR43793">
    <property type="entry name" value="FAD SYNTHASE"/>
    <property type="match status" value="1"/>
</dbReference>
<evidence type="ECO:0000256" key="2">
    <source>
        <dbReference type="ARBA" id="ARBA00022695"/>
    </source>
</evidence>
<evidence type="ECO:0000256" key="1">
    <source>
        <dbReference type="ARBA" id="ARBA00022679"/>
    </source>
</evidence>
<dbReference type="PANTHER" id="PTHR43793:SF1">
    <property type="entry name" value="FAD SYNTHASE"/>
    <property type="match status" value="1"/>
</dbReference>
<evidence type="ECO:0008006" key="4">
    <source>
        <dbReference type="Google" id="ProtNLM"/>
    </source>
</evidence>
<protein>
    <recommendedName>
        <fullName evidence="4">Cytidyltransferase-like domain-containing protein</fullName>
    </recommendedName>
</protein>
<dbReference type="NCBIfam" id="TIGR00125">
    <property type="entry name" value="cyt_tran_rel"/>
    <property type="match status" value="1"/>
</dbReference>
<accession>A0A381ZA82</accession>
<gene>
    <name evidence="3" type="ORF">METZ01_LOCUS138541</name>
</gene>
<organism evidence="3">
    <name type="scientific">marine metagenome</name>
    <dbReference type="NCBI Taxonomy" id="408172"/>
    <lineage>
        <taxon>unclassified sequences</taxon>
        <taxon>metagenomes</taxon>
        <taxon>ecological metagenomes</taxon>
    </lineage>
</organism>
<evidence type="ECO:0000313" key="3">
    <source>
        <dbReference type="EMBL" id="SVA85687.1"/>
    </source>
</evidence>
<dbReference type="Gene3D" id="3.40.50.620">
    <property type="entry name" value="HUPs"/>
    <property type="match status" value="1"/>
</dbReference>
<reference evidence="3" key="1">
    <citation type="submission" date="2018-05" db="EMBL/GenBank/DDBJ databases">
        <authorList>
            <person name="Lanie J.A."/>
            <person name="Ng W.-L."/>
            <person name="Kazmierczak K.M."/>
            <person name="Andrzejewski T.M."/>
            <person name="Davidsen T.M."/>
            <person name="Wayne K.J."/>
            <person name="Tettelin H."/>
            <person name="Glass J.I."/>
            <person name="Rusch D."/>
            <person name="Podicherti R."/>
            <person name="Tsui H.-C.T."/>
            <person name="Winkler M.E."/>
        </authorList>
    </citation>
    <scope>NUCLEOTIDE SEQUENCE</scope>
</reference>
<dbReference type="InterPro" id="IPR004821">
    <property type="entry name" value="Cyt_trans-like"/>
</dbReference>
<dbReference type="GO" id="GO:0016779">
    <property type="term" value="F:nucleotidyltransferase activity"/>
    <property type="evidence" value="ECO:0007669"/>
    <property type="project" value="UniProtKB-KW"/>
</dbReference>
<dbReference type="InterPro" id="IPR014729">
    <property type="entry name" value="Rossmann-like_a/b/a_fold"/>
</dbReference>